<dbReference type="GO" id="GO:0004065">
    <property type="term" value="F:arylsulfatase activity"/>
    <property type="evidence" value="ECO:0007669"/>
    <property type="project" value="TreeGrafter"/>
</dbReference>
<keyword evidence="2" id="KW-0479">Metal-binding</keyword>
<proteinExistence type="inferred from homology"/>
<protein>
    <recommendedName>
        <fullName evidence="6">Sulfatase N-terminal domain-containing protein</fullName>
    </recommendedName>
</protein>
<dbReference type="PROSITE" id="PS00149">
    <property type="entry name" value="SULFATASE_2"/>
    <property type="match status" value="1"/>
</dbReference>
<evidence type="ECO:0000256" key="4">
    <source>
        <dbReference type="ARBA" id="ARBA00022837"/>
    </source>
</evidence>
<feature type="domain" description="Sulfatase N-terminal" evidence="6">
    <location>
        <begin position="31"/>
        <end position="366"/>
    </location>
</feature>
<keyword evidence="4" id="KW-0106">Calcium</keyword>
<reference evidence="7 8" key="1">
    <citation type="submission" date="2019-02" db="EMBL/GenBank/DDBJ databases">
        <title>Prokaryotic population dynamics and viral predation in marine succession experiment using metagenomics: the confinement effect.</title>
        <authorList>
            <person name="Haro-Moreno J.M."/>
            <person name="Rodriguez-Valera F."/>
            <person name="Lopez-Perez M."/>
        </authorList>
    </citation>
    <scope>NUCLEOTIDE SEQUENCE [LARGE SCALE GENOMIC DNA]</scope>
    <source>
        <strain evidence="7">MED-G157</strain>
    </source>
</reference>
<evidence type="ECO:0000313" key="8">
    <source>
        <dbReference type="Proteomes" id="UP000316199"/>
    </source>
</evidence>
<dbReference type="SUPFAM" id="SSF53649">
    <property type="entry name" value="Alkaline phosphatase-like"/>
    <property type="match status" value="1"/>
</dbReference>
<keyword evidence="3" id="KW-0378">Hydrolase</keyword>
<dbReference type="InterPro" id="IPR017850">
    <property type="entry name" value="Alkaline_phosphatase_core_sf"/>
</dbReference>
<comment type="similarity">
    <text evidence="1">Belongs to the sulfatase family.</text>
</comment>
<evidence type="ECO:0000259" key="6">
    <source>
        <dbReference type="Pfam" id="PF00884"/>
    </source>
</evidence>
<evidence type="ECO:0000256" key="3">
    <source>
        <dbReference type="ARBA" id="ARBA00022801"/>
    </source>
</evidence>
<feature type="signal peptide" evidence="5">
    <location>
        <begin position="1"/>
        <end position="25"/>
    </location>
</feature>
<evidence type="ECO:0000256" key="5">
    <source>
        <dbReference type="SAM" id="SignalP"/>
    </source>
</evidence>
<evidence type="ECO:0000256" key="1">
    <source>
        <dbReference type="ARBA" id="ARBA00008779"/>
    </source>
</evidence>
<dbReference type="InterPro" id="IPR024607">
    <property type="entry name" value="Sulfatase_CS"/>
</dbReference>
<dbReference type="Proteomes" id="UP000316199">
    <property type="component" value="Unassembled WGS sequence"/>
</dbReference>
<dbReference type="PANTHER" id="PTHR42693:SF53">
    <property type="entry name" value="ENDO-4-O-SULFATASE"/>
    <property type="match status" value="1"/>
</dbReference>
<organism evidence="7 8">
    <name type="scientific">OM182 bacterium</name>
    <dbReference type="NCBI Taxonomy" id="2510334"/>
    <lineage>
        <taxon>Bacteria</taxon>
        <taxon>Pseudomonadati</taxon>
        <taxon>Pseudomonadota</taxon>
        <taxon>Gammaproteobacteria</taxon>
        <taxon>OMG group</taxon>
        <taxon>OM182 clade</taxon>
    </lineage>
</organism>
<evidence type="ECO:0000256" key="2">
    <source>
        <dbReference type="ARBA" id="ARBA00022723"/>
    </source>
</evidence>
<dbReference type="InterPro" id="IPR000917">
    <property type="entry name" value="Sulfatase_N"/>
</dbReference>
<evidence type="ECO:0000313" key="7">
    <source>
        <dbReference type="EMBL" id="RZO74773.1"/>
    </source>
</evidence>
<keyword evidence="5" id="KW-0732">Signal</keyword>
<comment type="caution">
    <text evidence="7">The sequence shown here is derived from an EMBL/GenBank/DDBJ whole genome shotgun (WGS) entry which is preliminary data.</text>
</comment>
<sequence length="485" mass="54441">MTRAHDAIMRILLLLMVLFTSHAHTEENKLPNVLLIFADDLGYCDTELYDGCDDVPTPNIKRLADEGVLFTDGYVSSPVCSQSRAGLLTGRHQQRFGHEYLPGPEDGLPLNEVTLANVMKEAGYVTSIVGKWHLGDAEKFNPLHRGFDEFFGLTPGAVNYLDPTQENSKSVRWSMEKDKYVSALPSSWVNQPPRLDPSKSPYILLKGTTEVSESEYLTEAFTREAIRFIEENKNRPFFLYLPHFAVHGPLQVTQKYYDRFPTIEDEASRIYAAMTSALDDSIGTILDKIQGLGLEQDTLIIFISDNGGGVSHYPNNFPLRGGKHTMFEGGVRVPFAMKWPARIPKGVTYEEPISSLDIFPTIVAATRGKLPEEVAIDGVDLVPHLNGSDSGIPHNKLFWRSGSIWAAREGDWKLIYAGSRYWLYDLSKDIGEKLNLAGSHKEVVQRIKASYDKWNTTNVEPLWPSYGEKSGDSYDIDGVPINWNF</sequence>
<accession>A0A520RX14</accession>
<dbReference type="InterPro" id="IPR050738">
    <property type="entry name" value="Sulfatase"/>
</dbReference>
<dbReference type="GO" id="GO:0046872">
    <property type="term" value="F:metal ion binding"/>
    <property type="evidence" value="ECO:0007669"/>
    <property type="project" value="UniProtKB-KW"/>
</dbReference>
<dbReference type="EMBL" id="SHAG01000062">
    <property type="protein sequence ID" value="RZO74773.1"/>
    <property type="molecule type" value="Genomic_DNA"/>
</dbReference>
<dbReference type="Pfam" id="PF00884">
    <property type="entry name" value="Sulfatase"/>
    <property type="match status" value="1"/>
</dbReference>
<name>A0A520RX14_9GAMM</name>
<dbReference type="Gene3D" id="3.40.720.10">
    <property type="entry name" value="Alkaline Phosphatase, subunit A"/>
    <property type="match status" value="1"/>
</dbReference>
<gene>
    <name evidence="7" type="ORF">EVA68_08420</name>
</gene>
<dbReference type="Gene3D" id="3.30.1120.10">
    <property type="match status" value="1"/>
</dbReference>
<dbReference type="PANTHER" id="PTHR42693">
    <property type="entry name" value="ARYLSULFATASE FAMILY MEMBER"/>
    <property type="match status" value="1"/>
</dbReference>
<dbReference type="AlphaFoldDB" id="A0A520RX14"/>
<feature type="chain" id="PRO_5022210265" description="Sulfatase N-terminal domain-containing protein" evidence="5">
    <location>
        <begin position="26"/>
        <end position="485"/>
    </location>
</feature>